<dbReference type="RefSeq" id="WP_268045958.1">
    <property type="nucleotide sequence ID" value="NZ_CP104064.1"/>
</dbReference>
<dbReference type="Gene3D" id="3.20.20.80">
    <property type="entry name" value="Glycosidases"/>
    <property type="match status" value="1"/>
</dbReference>
<name>A0ABY6Z709_9BACL</name>
<evidence type="ECO:0000256" key="1">
    <source>
        <dbReference type="SAM" id="SignalP"/>
    </source>
</evidence>
<reference evidence="3" key="1">
    <citation type="submission" date="2022-08" db="EMBL/GenBank/DDBJ databases">
        <title>Alicyclobacillus dauci DSM2870, complete genome.</title>
        <authorList>
            <person name="Wang Q."/>
            <person name="Cai R."/>
            <person name="Wang Z."/>
        </authorList>
    </citation>
    <scope>NUCLEOTIDE SEQUENCE</scope>
    <source>
        <strain evidence="3">DSM 28700</strain>
    </source>
</reference>
<dbReference type="InterPro" id="IPR011583">
    <property type="entry name" value="Chitinase_II/V-like_cat"/>
</dbReference>
<keyword evidence="3" id="KW-0378">Hydrolase</keyword>
<evidence type="ECO:0000313" key="3">
    <source>
        <dbReference type="EMBL" id="WAH38392.1"/>
    </source>
</evidence>
<dbReference type="InterPro" id="IPR001223">
    <property type="entry name" value="Glyco_hydro18_cat"/>
</dbReference>
<dbReference type="PROSITE" id="PS51910">
    <property type="entry name" value="GH18_2"/>
    <property type="match status" value="1"/>
</dbReference>
<feature type="domain" description="GH18" evidence="2">
    <location>
        <begin position="147"/>
        <end position="473"/>
    </location>
</feature>
<dbReference type="InterPro" id="IPR029070">
    <property type="entry name" value="Chitinase_insertion_sf"/>
</dbReference>
<keyword evidence="1" id="KW-0732">Signal</keyword>
<dbReference type="InterPro" id="IPR017853">
    <property type="entry name" value="GH"/>
</dbReference>
<dbReference type="SMART" id="SM00636">
    <property type="entry name" value="Glyco_18"/>
    <property type="match status" value="1"/>
</dbReference>
<feature type="chain" id="PRO_5045465593" evidence="1">
    <location>
        <begin position="33"/>
        <end position="473"/>
    </location>
</feature>
<organism evidence="3 4">
    <name type="scientific">Alicyclobacillus dauci</name>
    <dbReference type="NCBI Taxonomy" id="1475485"/>
    <lineage>
        <taxon>Bacteria</taxon>
        <taxon>Bacillati</taxon>
        <taxon>Bacillota</taxon>
        <taxon>Bacilli</taxon>
        <taxon>Bacillales</taxon>
        <taxon>Alicyclobacillaceae</taxon>
        <taxon>Alicyclobacillus</taxon>
    </lineage>
</organism>
<feature type="signal peptide" evidence="1">
    <location>
        <begin position="1"/>
        <end position="32"/>
    </location>
</feature>
<dbReference type="PANTHER" id="PTHR46066">
    <property type="entry name" value="CHITINASE DOMAIN-CONTAINING PROTEIN 1 FAMILY MEMBER"/>
    <property type="match status" value="1"/>
</dbReference>
<dbReference type="EMBL" id="CP104064">
    <property type="protein sequence ID" value="WAH38392.1"/>
    <property type="molecule type" value="Genomic_DNA"/>
</dbReference>
<keyword evidence="4" id="KW-1185">Reference proteome</keyword>
<gene>
    <name evidence="3" type="ORF">NZD86_07910</name>
</gene>
<dbReference type="GO" id="GO:0016787">
    <property type="term" value="F:hydrolase activity"/>
    <property type="evidence" value="ECO:0007669"/>
    <property type="project" value="UniProtKB-KW"/>
</dbReference>
<dbReference type="Pfam" id="PF00704">
    <property type="entry name" value="Glyco_hydro_18"/>
    <property type="match status" value="1"/>
</dbReference>
<dbReference type="Proteomes" id="UP001164803">
    <property type="component" value="Chromosome"/>
</dbReference>
<dbReference type="SUPFAM" id="SSF51445">
    <property type="entry name" value="(Trans)glycosidases"/>
    <property type="match status" value="1"/>
</dbReference>
<evidence type="ECO:0000313" key="4">
    <source>
        <dbReference type="Proteomes" id="UP001164803"/>
    </source>
</evidence>
<sequence>MKKRPRIGRAAGAAAATLSLAILCFSAKTAFATSTLQKKQIVYQNYTANVYGVVSGGTTYMPIWYIMHALQPAGFQSTWQGNLWNFTTPPGVQTNMNNGPLGTGSATLELNGQPIHRVMPIVRPDPNSHKPTTYMPIWYVMQLLTQAGVQSSWNGTTWTLQTGAPMPTSTPWNVAFVTNTSASLDDISQQLTGANVLASSAYDVQANGSLSGDGQTPVVSFAHARGLQAIARVDSMDKGTLESVMSNQTTRQQLESNIVAAIERDGDDGVNIDFEFMPSDQRQNFVTFLQDLHNALSAQGKTLSVDLPAVVDPTKESWNAGYDFGAIVAAVDKVILMAYDFSYPTSQPGAIAPLWWVNESVQYAVSQMPPQEVILGLDAYAYDWSSGPAEAYSDKTAENYAAQNGITPQWDVLDQAPYYSYTTNGVTHTVYYETVQSLTPRVNLAEQYGLGGISVWHAGLEDSSEAQLLNSFK</sequence>
<accession>A0ABY6Z709</accession>
<proteinExistence type="predicted"/>
<dbReference type="Gene3D" id="3.10.50.10">
    <property type="match status" value="1"/>
</dbReference>
<dbReference type="PANTHER" id="PTHR46066:SF2">
    <property type="entry name" value="CHITINASE DOMAIN-CONTAINING PROTEIN 1"/>
    <property type="match status" value="1"/>
</dbReference>
<protein>
    <submittedName>
        <fullName evidence="3">Glycosyl hydrolase family 18 protein</fullName>
    </submittedName>
</protein>
<evidence type="ECO:0000259" key="2">
    <source>
        <dbReference type="PROSITE" id="PS51910"/>
    </source>
</evidence>